<feature type="transmembrane region" description="Helical" evidence="8">
    <location>
        <begin position="44"/>
        <end position="65"/>
    </location>
</feature>
<dbReference type="PANTHER" id="PTHR22911:SF137">
    <property type="entry name" value="SOLUTE CARRIER FAMILY 35 MEMBER G2-RELATED"/>
    <property type="match status" value="1"/>
</dbReference>
<evidence type="ECO:0000313" key="11">
    <source>
        <dbReference type="Proteomes" id="UP000218272"/>
    </source>
</evidence>
<feature type="domain" description="EamA" evidence="9">
    <location>
        <begin position="13"/>
        <end position="148"/>
    </location>
</feature>
<name>A0A1E1F3G9_9SPHN</name>
<feature type="transmembrane region" description="Helical" evidence="8">
    <location>
        <begin position="133"/>
        <end position="150"/>
    </location>
</feature>
<evidence type="ECO:0000256" key="2">
    <source>
        <dbReference type="ARBA" id="ARBA00007362"/>
    </source>
</evidence>
<comment type="similarity">
    <text evidence="2">Belongs to the EamA transporter family.</text>
</comment>
<gene>
    <name evidence="10" type="ORF">SCLO_1020260</name>
</gene>
<keyword evidence="11" id="KW-1185">Reference proteome</keyword>
<keyword evidence="6 8" id="KW-1133">Transmembrane helix</keyword>
<accession>A0A1E1F3G9</accession>
<dbReference type="PANTHER" id="PTHR22911">
    <property type="entry name" value="ACYL-MALONYL CONDENSING ENZYME-RELATED"/>
    <property type="match status" value="1"/>
</dbReference>
<evidence type="ECO:0000256" key="8">
    <source>
        <dbReference type="SAM" id="Phobius"/>
    </source>
</evidence>
<reference evidence="10 11" key="1">
    <citation type="submission" date="2016-10" db="EMBL/GenBank/DDBJ databases">
        <title>Complete Genome Sequence of the Nonylphenol-Degrading Bacterium Sphingobium cloacae JCM 10874T.</title>
        <authorList>
            <person name="Ootsuka M."/>
            <person name="Nishizawa T."/>
            <person name="Ohta H."/>
        </authorList>
    </citation>
    <scope>NUCLEOTIDE SEQUENCE [LARGE SCALE GENOMIC DNA]</scope>
    <source>
        <strain evidence="10 11">JCM 10874</strain>
    </source>
</reference>
<feature type="transmembrane region" description="Helical" evidence="8">
    <location>
        <begin position="248"/>
        <end position="266"/>
    </location>
</feature>
<evidence type="ECO:0000256" key="7">
    <source>
        <dbReference type="ARBA" id="ARBA00023136"/>
    </source>
</evidence>
<sequence>MTGNARPADEGRSGLPAALAAYGLWGLLPIFFKLLHHVGPFELVAQRVFWSLILILVLLAARRALGPFREVLATPRLLLPLAASAVFIATNWTTYIWAVNDGHVIAASLGYFLNPLVNVALGVLVLKERLRRGQTLAIGIAGIGVAIMAASALTTLWISILLAFSFAFYALIRKMTPVAPMAGLGVETLILTPVALAYLGWLAGHGGVSFGKDGFTTAMLVVSGAITTVPLVLFAVAAHRLPMATLGLLQFIAPTLQFLSGILLFGETLNHGQMASFALIWLGLILFAGDSMTAVRRNRMAAV</sequence>
<dbReference type="InterPro" id="IPR037185">
    <property type="entry name" value="EmrE-like"/>
</dbReference>
<keyword evidence="3" id="KW-0813">Transport</keyword>
<feature type="transmembrane region" description="Helical" evidence="8">
    <location>
        <begin position="184"/>
        <end position="203"/>
    </location>
</feature>
<dbReference type="Pfam" id="PF00892">
    <property type="entry name" value="EamA"/>
    <property type="match status" value="1"/>
</dbReference>
<feature type="transmembrane region" description="Helical" evidence="8">
    <location>
        <begin position="156"/>
        <end position="172"/>
    </location>
</feature>
<protein>
    <submittedName>
        <fullName evidence="10">Chloramphenicol-sensitive protein RarD</fullName>
    </submittedName>
</protein>
<dbReference type="GO" id="GO:0005886">
    <property type="term" value="C:plasma membrane"/>
    <property type="evidence" value="ECO:0007669"/>
    <property type="project" value="UniProtKB-SubCell"/>
</dbReference>
<evidence type="ECO:0000256" key="3">
    <source>
        <dbReference type="ARBA" id="ARBA00022448"/>
    </source>
</evidence>
<dbReference type="InterPro" id="IPR000620">
    <property type="entry name" value="EamA_dom"/>
</dbReference>
<evidence type="ECO:0000256" key="4">
    <source>
        <dbReference type="ARBA" id="ARBA00022475"/>
    </source>
</evidence>
<evidence type="ECO:0000313" key="10">
    <source>
        <dbReference type="EMBL" id="BAV65066.1"/>
    </source>
</evidence>
<evidence type="ECO:0000259" key="9">
    <source>
        <dbReference type="Pfam" id="PF00892"/>
    </source>
</evidence>
<dbReference type="NCBIfam" id="TIGR00688">
    <property type="entry name" value="rarD"/>
    <property type="match status" value="1"/>
</dbReference>
<keyword evidence="4" id="KW-1003">Cell membrane</keyword>
<comment type="subcellular location">
    <subcellularLocation>
        <location evidence="1">Cell membrane</location>
        <topology evidence="1">Multi-pass membrane protein</topology>
    </subcellularLocation>
</comment>
<keyword evidence="5 8" id="KW-0812">Transmembrane</keyword>
<feature type="transmembrane region" description="Helical" evidence="8">
    <location>
        <begin position="272"/>
        <end position="289"/>
    </location>
</feature>
<feature type="transmembrane region" description="Helical" evidence="8">
    <location>
        <begin position="12"/>
        <end position="32"/>
    </location>
</feature>
<proteinExistence type="inferred from homology"/>
<dbReference type="SUPFAM" id="SSF103481">
    <property type="entry name" value="Multidrug resistance efflux transporter EmrE"/>
    <property type="match status" value="2"/>
</dbReference>
<evidence type="ECO:0000256" key="1">
    <source>
        <dbReference type="ARBA" id="ARBA00004651"/>
    </source>
</evidence>
<feature type="transmembrane region" description="Helical" evidence="8">
    <location>
        <begin position="104"/>
        <end position="126"/>
    </location>
</feature>
<feature type="transmembrane region" description="Helical" evidence="8">
    <location>
        <begin position="77"/>
        <end position="98"/>
    </location>
</feature>
<keyword evidence="7 8" id="KW-0472">Membrane</keyword>
<evidence type="ECO:0000256" key="5">
    <source>
        <dbReference type="ARBA" id="ARBA00022692"/>
    </source>
</evidence>
<organism evidence="10 11">
    <name type="scientific">Sphingobium cloacae</name>
    <dbReference type="NCBI Taxonomy" id="120107"/>
    <lineage>
        <taxon>Bacteria</taxon>
        <taxon>Pseudomonadati</taxon>
        <taxon>Pseudomonadota</taxon>
        <taxon>Alphaproteobacteria</taxon>
        <taxon>Sphingomonadales</taxon>
        <taxon>Sphingomonadaceae</taxon>
        <taxon>Sphingobium</taxon>
    </lineage>
</organism>
<dbReference type="AlphaFoldDB" id="A0A1E1F3G9"/>
<dbReference type="Proteomes" id="UP000218272">
    <property type="component" value="Chromosome SCLO_1"/>
</dbReference>
<evidence type="ECO:0000256" key="6">
    <source>
        <dbReference type="ARBA" id="ARBA00022989"/>
    </source>
</evidence>
<dbReference type="EMBL" id="AP017655">
    <property type="protein sequence ID" value="BAV65066.1"/>
    <property type="molecule type" value="Genomic_DNA"/>
</dbReference>
<dbReference type="InterPro" id="IPR004626">
    <property type="entry name" value="RarD"/>
</dbReference>
<dbReference type="KEGG" id="sclo:SCLO_1020260"/>
<feature type="transmembrane region" description="Helical" evidence="8">
    <location>
        <begin position="215"/>
        <end position="236"/>
    </location>
</feature>